<protein>
    <submittedName>
        <fullName evidence="1">Uncharacterized protein</fullName>
    </submittedName>
</protein>
<proteinExistence type="predicted"/>
<dbReference type="Proteomes" id="UP000281985">
    <property type="component" value="Unassembled WGS sequence"/>
</dbReference>
<keyword evidence="2" id="KW-1185">Reference proteome</keyword>
<accession>A0A3M0G3E2</accession>
<evidence type="ECO:0000313" key="1">
    <source>
        <dbReference type="EMBL" id="RMB56433.1"/>
    </source>
</evidence>
<name>A0A3M0G3E2_9FLAO</name>
<sequence length="76" mass="8786">MADESENRKKQLKDVALAIEEQIAIDTDNRLKEESTIFEPRISDAEWHKIKIGLAQANEGLGISREEARKVYERFL</sequence>
<gene>
    <name evidence="1" type="ORF">EAX61_14445</name>
</gene>
<comment type="caution">
    <text evidence="1">The sequence shown here is derived from an EMBL/GenBank/DDBJ whole genome shotgun (WGS) entry which is preliminary data.</text>
</comment>
<dbReference type="RefSeq" id="WP_121918421.1">
    <property type="nucleotide sequence ID" value="NZ_REFV01000017.1"/>
</dbReference>
<dbReference type="EMBL" id="REFV01000017">
    <property type="protein sequence ID" value="RMB56433.1"/>
    <property type="molecule type" value="Genomic_DNA"/>
</dbReference>
<evidence type="ECO:0000313" key="2">
    <source>
        <dbReference type="Proteomes" id="UP000281985"/>
    </source>
</evidence>
<dbReference type="AlphaFoldDB" id="A0A3M0G3E2"/>
<organism evidence="1 2">
    <name type="scientific">Dokdonia sinensis</name>
    <dbReference type="NCBI Taxonomy" id="2479847"/>
    <lineage>
        <taxon>Bacteria</taxon>
        <taxon>Pseudomonadati</taxon>
        <taxon>Bacteroidota</taxon>
        <taxon>Flavobacteriia</taxon>
        <taxon>Flavobacteriales</taxon>
        <taxon>Flavobacteriaceae</taxon>
        <taxon>Dokdonia</taxon>
    </lineage>
</organism>
<reference evidence="1 2" key="1">
    <citation type="submission" date="2018-10" db="EMBL/GenBank/DDBJ databases">
        <title>Dokdonia luteus sp. nov., isolated from sea water.</title>
        <authorList>
            <person name="Zhou L.Y."/>
            <person name="Du Z.J."/>
        </authorList>
    </citation>
    <scope>NUCLEOTIDE SEQUENCE [LARGE SCALE GENOMIC DNA]</scope>
    <source>
        <strain evidence="1 2">SH27</strain>
    </source>
</reference>